<dbReference type="Pfam" id="PF05157">
    <property type="entry name" value="MshEN"/>
    <property type="match status" value="1"/>
</dbReference>
<evidence type="ECO:0000313" key="6">
    <source>
        <dbReference type="Proteomes" id="UP000051634"/>
    </source>
</evidence>
<evidence type="ECO:0000313" key="5">
    <source>
        <dbReference type="EMBL" id="KRT56312.1"/>
    </source>
</evidence>
<dbReference type="PATRIC" id="fig|54398.3.peg.2900"/>
<gene>
    <name evidence="5" type="ORF">Ga0074115_1392</name>
</gene>
<sequence>MDAPVDKLPLGELLKARGVIGDEQIAFALHEHTVSGEKFGSILTSTGLVTEYDLALGLADQANIPYHDLDQLAIDTNLLRRVNRNLCLSQKFLPVLRDENQILIATSSIDFASMTQTVTRHTGLAPEYVMVEESKLIDAIHHYYHFFDNPVEELLDREIHIISNDHSQARPVEQLLEHLFHLAAKHRASDIHLRPMTDTLNIAFRIDGVMRSMLSLPNPFKRLISSLKLKAGMDIAEQRLPQDGSFESTILNTQYYFRASTTVCPYGENMVVRILPMKSAFMGIGQLGFLEDDAKHMSRMFNEPFGLVLLTGPTGSGKTSSLYATLLTLNLLHKNVLTVENPIEFRLPLLRQTEVNPKAGYTFANAIKYFLRHDPDVLLVGEIRDPETAGTALTAAETGHMVLSTLHTNSAIGAIPRLQSLGIKPYMLADSLVGIVSQRLVRRICPSCKQGYTPSQEELDYIGDNNITELYRGTGCDHCGGTGYRGRTLIYEMLEFNKELRAMIGSGADMASLEAAARRSGFLHTALVKVKSGTISIEEVHRVLGHGFNSDDSWGKEPSLI</sequence>
<dbReference type="GO" id="GO:0016887">
    <property type="term" value="F:ATP hydrolysis activity"/>
    <property type="evidence" value="ECO:0007669"/>
    <property type="project" value="TreeGrafter"/>
</dbReference>
<keyword evidence="6" id="KW-1185">Reference proteome</keyword>
<evidence type="ECO:0000259" key="4">
    <source>
        <dbReference type="PROSITE" id="PS00662"/>
    </source>
</evidence>
<dbReference type="GO" id="GO:0005886">
    <property type="term" value="C:plasma membrane"/>
    <property type="evidence" value="ECO:0007669"/>
    <property type="project" value="TreeGrafter"/>
</dbReference>
<dbReference type="InterPro" id="IPR001482">
    <property type="entry name" value="T2SS/T4SS_dom"/>
</dbReference>
<reference evidence="5 6" key="1">
    <citation type="submission" date="2015-11" db="EMBL/GenBank/DDBJ databases">
        <title>The genome of Candidatus Endoriftia persephone in Ridgeia piscesae and population structure of the North Eastern Pacific vestimentiferan symbionts.</title>
        <authorList>
            <person name="Perez M."/>
            <person name="Juniper K.S."/>
        </authorList>
    </citation>
    <scope>NUCLEOTIDE SEQUENCE [LARGE SCALE GENOMIC DNA]</scope>
    <source>
        <strain evidence="5">Ind11</strain>
    </source>
</reference>
<dbReference type="InterPro" id="IPR027417">
    <property type="entry name" value="P-loop_NTPase"/>
</dbReference>
<keyword evidence="2" id="KW-0547">Nucleotide-binding</keyword>
<dbReference type="GO" id="GO:0005524">
    <property type="term" value="F:ATP binding"/>
    <property type="evidence" value="ECO:0007669"/>
    <property type="project" value="UniProtKB-KW"/>
</dbReference>
<dbReference type="OrthoDB" id="9776961at2"/>
<evidence type="ECO:0000256" key="2">
    <source>
        <dbReference type="ARBA" id="ARBA00022741"/>
    </source>
</evidence>
<organism evidence="5 6">
    <name type="scientific">endosymbiont of Ridgeia piscesae</name>
    <dbReference type="NCBI Taxonomy" id="54398"/>
    <lineage>
        <taxon>Bacteria</taxon>
        <taxon>Pseudomonadati</taxon>
        <taxon>Pseudomonadota</taxon>
        <taxon>Gammaproteobacteria</taxon>
        <taxon>sulfur-oxidizing symbionts</taxon>
    </lineage>
</organism>
<dbReference type="PANTHER" id="PTHR30258:SF2">
    <property type="entry name" value="COMG OPERON PROTEIN 1"/>
    <property type="match status" value="1"/>
</dbReference>
<keyword evidence="3" id="KW-0067">ATP-binding</keyword>
<dbReference type="CDD" id="cd01129">
    <property type="entry name" value="PulE-GspE-like"/>
    <property type="match status" value="1"/>
</dbReference>
<dbReference type="Gene3D" id="3.30.450.90">
    <property type="match status" value="1"/>
</dbReference>
<comment type="similarity">
    <text evidence="1">Belongs to the GSP E family.</text>
</comment>
<dbReference type="Pfam" id="PF00437">
    <property type="entry name" value="T2SSE"/>
    <property type="match status" value="1"/>
</dbReference>
<evidence type="ECO:0000256" key="1">
    <source>
        <dbReference type="ARBA" id="ARBA00006611"/>
    </source>
</evidence>
<dbReference type="Proteomes" id="UP000051634">
    <property type="component" value="Unassembled WGS sequence"/>
</dbReference>
<dbReference type="InterPro" id="IPR037257">
    <property type="entry name" value="T2SS_E_N_sf"/>
</dbReference>
<feature type="domain" description="Bacterial type II secretion system protein E" evidence="4">
    <location>
        <begin position="371"/>
        <end position="385"/>
    </location>
</feature>
<proteinExistence type="inferred from homology"/>
<evidence type="ECO:0000256" key="3">
    <source>
        <dbReference type="ARBA" id="ARBA00022840"/>
    </source>
</evidence>
<name>A0A0T5Z0D0_9GAMM</name>
<dbReference type="PROSITE" id="PS00662">
    <property type="entry name" value="T2SP_E"/>
    <property type="match status" value="1"/>
</dbReference>
<dbReference type="EMBL" id="LDXT01000058">
    <property type="protein sequence ID" value="KRT56312.1"/>
    <property type="molecule type" value="Genomic_DNA"/>
</dbReference>
<dbReference type="SUPFAM" id="SSF52540">
    <property type="entry name" value="P-loop containing nucleoside triphosphate hydrolases"/>
    <property type="match status" value="1"/>
</dbReference>
<dbReference type="SUPFAM" id="SSF160246">
    <property type="entry name" value="EspE N-terminal domain-like"/>
    <property type="match status" value="1"/>
</dbReference>
<dbReference type="PANTHER" id="PTHR30258">
    <property type="entry name" value="TYPE II SECRETION SYSTEM PROTEIN GSPE-RELATED"/>
    <property type="match status" value="1"/>
</dbReference>
<protein>
    <submittedName>
        <fullName evidence="5">Type II secretory pathway ATPase GspE/PulE or T4P pilus assembly pathway ATPase PilB</fullName>
    </submittedName>
</protein>
<accession>A0A0T5Z0D0</accession>
<dbReference type="AlphaFoldDB" id="A0A0T5Z0D0"/>
<dbReference type="Gene3D" id="3.40.50.300">
    <property type="entry name" value="P-loop containing nucleotide triphosphate hydrolases"/>
    <property type="match status" value="1"/>
</dbReference>
<dbReference type="InterPro" id="IPR007831">
    <property type="entry name" value="T2SS_GspE_N"/>
</dbReference>
<dbReference type="RefSeq" id="WP_060528637.1">
    <property type="nucleotide sequence ID" value="NZ_KQ557151.1"/>
</dbReference>
<comment type="caution">
    <text evidence="5">The sequence shown here is derived from an EMBL/GenBank/DDBJ whole genome shotgun (WGS) entry which is preliminary data.</text>
</comment>